<protein>
    <submittedName>
        <fullName evidence="5">Reverse transcriptase domain-containing protein</fullName>
    </submittedName>
</protein>
<comment type="caution">
    <text evidence="5">The sequence shown here is derived from an EMBL/GenBank/DDBJ whole genome shotgun (WGS) entry which is preliminary data.</text>
</comment>
<dbReference type="InterPro" id="IPR043128">
    <property type="entry name" value="Rev_trsase/Diguanyl_cyclase"/>
</dbReference>
<dbReference type="EMBL" id="BQNB010016273">
    <property type="protein sequence ID" value="GJT49868.1"/>
    <property type="molecule type" value="Genomic_DNA"/>
</dbReference>
<dbReference type="Gene3D" id="3.30.70.270">
    <property type="match status" value="1"/>
</dbReference>
<keyword evidence="1" id="KW-0175">Coiled coil</keyword>
<dbReference type="CDD" id="cd09279">
    <property type="entry name" value="RNase_HI_like"/>
    <property type="match status" value="1"/>
</dbReference>
<proteinExistence type="predicted"/>
<evidence type="ECO:0000259" key="4">
    <source>
        <dbReference type="Pfam" id="PF13456"/>
    </source>
</evidence>
<sequence>MVTPVEKRSSNKFCDFHNDKGHSTDKCRDQTKVGKKEAPTKDKSLEIYMVQPWHRMTRQKVTQSFARVSEITFPPLTTTKGTEGPLVIEAEIGEHMIHRMYVDGGSSTEVLYEHCFNWLQPEIKNQMVPATTSLTSFSGETIWPLGQLRLLVTIGDADHSTKAWMNFMIVSSFTSEFPGSGNGNWGTLSAKGRTEQCSLLKENLDIFAWKPIDMTGVPRSVAEHQLIIREGYLPVRQKKRCQAPERAKAIQAEIAESDEEKTAFHINQGVYCYTKMPLGLKNAGATYQRLVDKAFNNQVGQNIEVYVDDLVIKSYTEVEMLRYIDETFRTDKTVPRQNRIRDVTPVPTDNQRGPEPQCLQATEAALVGATPAGSTQTEGGTDCIHGPKLNYTPMEKLVLALVFAATRDMLEEHNITYRPRTSVKGQILADFLVEKPNEAPPDTSVVEIPQEPWTLFTNGSSCVNGSGAGLILTSPEGTKFTYALRFQFTASNNEALIAGLRIATQMGVRNVYVSVDSKLVVNQVLRTYVSKEENMVKYLEKAKSLISGFANFSISQVPRSKNKKANALSKIASTSFAHLSKQVLVKVLKGKSIQEKEVATVVEEEGPTWMTSIMEYLKDRTLPDDRKEASKLRIKARWKGQVFDSRYGLFHEVDRGESCSNNHRTKAVILAKIGMPTYRTAVVDAVHNNEELRLNLDLLEERRERAAIREAMAKLKMTKYYNDRFRGVTFRPGDFVYRSNEASHAIDGGKLGPKWEGPYEVTEALGDGAYMLRSMDGTVLPRTWNIANLKKCYLEATTWMSLHYD</sequence>
<feature type="domain" description="Reverse transcriptase" evidence="3">
    <location>
        <begin position="253"/>
        <end position="329"/>
    </location>
</feature>
<dbReference type="InterPro" id="IPR002156">
    <property type="entry name" value="RNaseH_domain"/>
</dbReference>
<reference evidence="5" key="1">
    <citation type="journal article" date="2022" name="Int. J. Mol. Sci.">
        <title>Draft Genome of Tanacetum Coccineum: Genomic Comparison of Closely Related Tanacetum-Family Plants.</title>
        <authorList>
            <person name="Yamashiro T."/>
            <person name="Shiraishi A."/>
            <person name="Nakayama K."/>
            <person name="Satake H."/>
        </authorList>
    </citation>
    <scope>NUCLEOTIDE SEQUENCE</scope>
</reference>
<keyword evidence="5" id="KW-0548">Nucleotidyltransferase</keyword>
<gene>
    <name evidence="5" type="ORF">Tco_0976025</name>
</gene>
<organism evidence="5 6">
    <name type="scientific">Tanacetum coccineum</name>
    <dbReference type="NCBI Taxonomy" id="301880"/>
    <lineage>
        <taxon>Eukaryota</taxon>
        <taxon>Viridiplantae</taxon>
        <taxon>Streptophyta</taxon>
        <taxon>Embryophyta</taxon>
        <taxon>Tracheophyta</taxon>
        <taxon>Spermatophyta</taxon>
        <taxon>Magnoliopsida</taxon>
        <taxon>eudicotyledons</taxon>
        <taxon>Gunneridae</taxon>
        <taxon>Pentapetalae</taxon>
        <taxon>asterids</taxon>
        <taxon>campanulids</taxon>
        <taxon>Asterales</taxon>
        <taxon>Asteraceae</taxon>
        <taxon>Asteroideae</taxon>
        <taxon>Anthemideae</taxon>
        <taxon>Anthemidinae</taxon>
        <taxon>Tanacetum</taxon>
    </lineage>
</organism>
<dbReference type="SUPFAM" id="SSF56672">
    <property type="entry name" value="DNA/RNA polymerases"/>
    <property type="match status" value="1"/>
</dbReference>
<dbReference type="Gene3D" id="3.10.10.10">
    <property type="entry name" value="HIV Type 1 Reverse Transcriptase, subunit A, domain 1"/>
    <property type="match status" value="1"/>
</dbReference>
<keyword evidence="5" id="KW-0695">RNA-directed DNA polymerase</keyword>
<dbReference type="InterPro" id="IPR043502">
    <property type="entry name" value="DNA/RNA_pol_sf"/>
</dbReference>
<dbReference type="Gene3D" id="3.30.420.10">
    <property type="entry name" value="Ribonuclease H-like superfamily/Ribonuclease H"/>
    <property type="match status" value="1"/>
</dbReference>
<dbReference type="PANTHER" id="PTHR48475:SF2">
    <property type="entry name" value="RIBONUCLEASE H"/>
    <property type="match status" value="1"/>
</dbReference>
<dbReference type="InterPro" id="IPR036397">
    <property type="entry name" value="RNaseH_sf"/>
</dbReference>
<feature type="domain" description="RNase H type-1" evidence="4">
    <location>
        <begin position="466"/>
        <end position="570"/>
    </location>
</feature>
<dbReference type="Pfam" id="PF00078">
    <property type="entry name" value="RVT_1"/>
    <property type="match status" value="1"/>
</dbReference>
<evidence type="ECO:0000256" key="2">
    <source>
        <dbReference type="SAM" id="MobiDB-lite"/>
    </source>
</evidence>
<dbReference type="Pfam" id="PF13456">
    <property type="entry name" value="RVT_3"/>
    <property type="match status" value="1"/>
</dbReference>
<evidence type="ECO:0000256" key="1">
    <source>
        <dbReference type="SAM" id="Coils"/>
    </source>
</evidence>
<keyword evidence="5" id="KW-0808">Transferase</keyword>
<dbReference type="Proteomes" id="UP001151760">
    <property type="component" value="Unassembled WGS sequence"/>
</dbReference>
<evidence type="ECO:0000313" key="5">
    <source>
        <dbReference type="EMBL" id="GJT49868.1"/>
    </source>
</evidence>
<dbReference type="CDD" id="cd01647">
    <property type="entry name" value="RT_LTR"/>
    <property type="match status" value="1"/>
</dbReference>
<feature type="region of interest" description="Disordered" evidence="2">
    <location>
        <begin position="1"/>
        <end position="38"/>
    </location>
</feature>
<evidence type="ECO:0000313" key="6">
    <source>
        <dbReference type="Proteomes" id="UP001151760"/>
    </source>
</evidence>
<dbReference type="InterPro" id="IPR012337">
    <property type="entry name" value="RNaseH-like_sf"/>
</dbReference>
<name>A0ABQ5EGE8_9ASTR</name>
<dbReference type="SUPFAM" id="SSF53098">
    <property type="entry name" value="Ribonuclease H-like"/>
    <property type="match status" value="1"/>
</dbReference>
<feature type="coiled-coil region" evidence="1">
    <location>
        <begin position="682"/>
        <end position="709"/>
    </location>
</feature>
<dbReference type="PANTHER" id="PTHR48475">
    <property type="entry name" value="RIBONUCLEASE H"/>
    <property type="match status" value="1"/>
</dbReference>
<reference evidence="5" key="2">
    <citation type="submission" date="2022-01" db="EMBL/GenBank/DDBJ databases">
        <authorList>
            <person name="Yamashiro T."/>
            <person name="Shiraishi A."/>
            <person name="Satake H."/>
            <person name="Nakayama K."/>
        </authorList>
    </citation>
    <scope>NUCLEOTIDE SEQUENCE</scope>
</reference>
<accession>A0ABQ5EGE8</accession>
<dbReference type="InterPro" id="IPR000477">
    <property type="entry name" value="RT_dom"/>
</dbReference>
<dbReference type="GO" id="GO:0003964">
    <property type="term" value="F:RNA-directed DNA polymerase activity"/>
    <property type="evidence" value="ECO:0007669"/>
    <property type="project" value="UniProtKB-KW"/>
</dbReference>
<evidence type="ECO:0000259" key="3">
    <source>
        <dbReference type="Pfam" id="PF00078"/>
    </source>
</evidence>
<keyword evidence="6" id="KW-1185">Reference proteome</keyword>